<protein>
    <recommendedName>
        <fullName evidence="3">Peptidase A2 domain-containing protein</fullName>
    </recommendedName>
</protein>
<dbReference type="Proteomes" id="UP001235939">
    <property type="component" value="Chromosome 07"/>
</dbReference>
<dbReference type="Gene3D" id="2.40.70.10">
    <property type="entry name" value="Acid Proteases"/>
    <property type="match status" value="1"/>
</dbReference>
<dbReference type="InterPro" id="IPR021109">
    <property type="entry name" value="Peptidase_aspartic_dom_sf"/>
</dbReference>
<reference evidence="1 2" key="1">
    <citation type="submission" date="2022-01" db="EMBL/GenBank/DDBJ databases">
        <title>A chromosomal length assembly of Cordylochernes scorpioides.</title>
        <authorList>
            <person name="Zeh D."/>
            <person name="Zeh J."/>
        </authorList>
    </citation>
    <scope>NUCLEOTIDE SEQUENCE [LARGE SCALE GENOMIC DNA]</scope>
    <source>
        <strain evidence="1">IN4F17</strain>
        <tissue evidence="1">Whole Body</tissue>
    </source>
</reference>
<evidence type="ECO:0000313" key="1">
    <source>
        <dbReference type="EMBL" id="UYV69957.1"/>
    </source>
</evidence>
<evidence type="ECO:0008006" key="3">
    <source>
        <dbReference type="Google" id="ProtNLM"/>
    </source>
</evidence>
<organism evidence="1 2">
    <name type="scientific">Cordylochernes scorpioides</name>
    <dbReference type="NCBI Taxonomy" id="51811"/>
    <lineage>
        <taxon>Eukaryota</taxon>
        <taxon>Metazoa</taxon>
        <taxon>Ecdysozoa</taxon>
        <taxon>Arthropoda</taxon>
        <taxon>Chelicerata</taxon>
        <taxon>Arachnida</taxon>
        <taxon>Pseudoscorpiones</taxon>
        <taxon>Cheliferoidea</taxon>
        <taxon>Chernetidae</taxon>
        <taxon>Cordylochernes</taxon>
    </lineage>
</organism>
<dbReference type="CDD" id="cd00303">
    <property type="entry name" value="retropepsin_like"/>
    <property type="match status" value="1"/>
</dbReference>
<gene>
    <name evidence="1" type="ORF">LAZ67_7001322</name>
</gene>
<sequence length="261" mass="29709">MERECSRTFKIRDIAFCEGLDHIYSTCSRKIKQRCDTGCWKCEKDGHMERETVQVIDTGANVTLVRADVFQKLYPKPAEVRMKPISLHTATGEKARVHHCVLLSILIGSNIFHHKSYNANILDECIIDLVVLRQFGFSIDIERNLLRTSDENIPLLTSQQLRNFQACRTGRNTSKGVNIYDSARAIKKDSCFGNEVAALLIKRNHSLMARSRRVDIVPDNLPQVWKETKKELQPRQGVGNLRLASHMRLFGCEAAGCRPLT</sequence>
<dbReference type="SUPFAM" id="SSF50630">
    <property type="entry name" value="Acid proteases"/>
    <property type="match status" value="1"/>
</dbReference>
<name>A0ABY6KM68_9ARAC</name>
<evidence type="ECO:0000313" key="2">
    <source>
        <dbReference type="Proteomes" id="UP001235939"/>
    </source>
</evidence>
<accession>A0ABY6KM68</accession>
<proteinExistence type="predicted"/>
<dbReference type="EMBL" id="CP092869">
    <property type="protein sequence ID" value="UYV69957.1"/>
    <property type="molecule type" value="Genomic_DNA"/>
</dbReference>
<keyword evidence="2" id="KW-1185">Reference proteome</keyword>